<reference evidence="1" key="1">
    <citation type="submission" date="2019-10" db="EMBL/GenBank/DDBJ databases">
        <authorList>
            <consortium name="DOE Joint Genome Institute"/>
            <person name="Kuo A."/>
            <person name="Miyauchi S."/>
            <person name="Kiss E."/>
            <person name="Drula E."/>
            <person name="Kohler A."/>
            <person name="Sanchez-Garcia M."/>
            <person name="Andreopoulos B."/>
            <person name="Barry K.W."/>
            <person name="Bonito G."/>
            <person name="Buee M."/>
            <person name="Carver A."/>
            <person name="Chen C."/>
            <person name="Cichocki N."/>
            <person name="Clum A."/>
            <person name="Culley D."/>
            <person name="Crous P.W."/>
            <person name="Fauchery L."/>
            <person name="Girlanda M."/>
            <person name="Hayes R."/>
            <person name="Keri Z."/>
            <person name="Labutti K."/>
            <person name="Lipzen A."/>
            <person name="Lombard V."/>
            <person name="Magnuson J."/>
            <person name="Maillard F."/>
            <person name="Morin E."/>
            <person name="Murat C."/>
            <person name="Nolan M."/>
            <person name="Ohm R."/>
            <person name="Pangilinan J."/>
            <person name="Pereira M."/>
            <person name="Perotto S."/>
            <person name="Peter M."/>
            <person name="Riley R."/>
            <person name="Sitrit Y."/>
            <person name="Stielow B."/>
            <person name="Szollosi G."/>
            <person name="Zifcakova L."/>
            <person name="Stursova M."/>
            <person name="Spatafora J.W."/>
            <person name="Tedersoo L."/>
            <person name="Vaario L.-M."/>
            <person name="Yamada A."/>
            <person name="Yan M."/>
            <person name="Wang P."/>
            <person name="Xu J."/>
            <person name="Bruns T."/>
            <person name="Baldrian P."/>
            <person name="Vilgalys R."/>
            <person name="Henrissat B."/>
            <person name="Grigoriev I.V."/>
            <person name="Hibbett D."/>
            <person name="Nagy L.G."/>
            <person name="Martin F.M."/>
        </authorList>
    </citation>
    <scope>NUCLEOTIDE SEQUENCE</scope>
    <source>
        <strain evidence="1">P2</strain>
    </source>
</reference>
<comment type="caution">
    <text evidence="1">The sequence shown here is derived from an EMBL/GenBank/DDBJ whole genome shotgun (WGS) entry which is preliminary data.</text>
</comment>
<protein>
    <submittedName>
        <fullName evidence="1">Uncharacterized protein</fullName>
    </submittedName>
</protein>
<reference evidence="1" key="2">
    <citation type="journal article" date="2020" name="Nat. Commun.">
        <title>Large-scale genome sequencing of mycorrhizal fungi provides insights into the early evolution of symbiotic traits.</title>
        <authorList>
            <person name="Miyauchi S."/>
            <person name="Kiss E."/>
            <person name="Kuo A."/>
            <person name="Drula E."/>
            <person name="Kohler A."/>
            <person name="Sanchez-Garcia M."/>
            <person name="Morin E."/>
            <person name="Andreopoulos B."/>
            <person name="Barry K.W."/>
            <person name="Bonito G."/>
            <person name="Buee M."/>
            <person name="Carver A."/>
            <person name="Chen C."/>
            <person name="Cichocki N."/>
            <person name="Clum A."/>
            <person name="Culley D."/>
            <person name="Crous P.W."/>
            <person name="Fauchery L."/>
            <person name="Girlanda M."/>
            <person name="Hayes R.D."/>
            <person name="Keri Z."/>
            <person name="LaButti K."/>
            <person name="Lipzen A."/>
            <person name="Lombard V."/>
            <person name="Magnuson J."/>
            <person name="Maillard F."/>
            <person name="Murat C."/>
            <person name="Nolan M."/>
            <person name="Ohm R.A."/>
            <person name="Pangilinan J."/>
            <person name="Pereira M.F."/>
            <person name="Perotto S."/>
            <person name="Peter M."/>
            <person name="Pfister S."/>
            <person name="Riley R."/>
            <person name="Sitrit Y."/>
            <person name="Stielow J.B."/>
            <person name="Szollosi G."/>
            <person name="Zifcakova L."/>
            <person name="Stursova M."/>
            <person name="Spatafora J.W."/>
            <person name="Tedersoo L."/>
            <person name="Vaario L.M."/>
            <person name="Yamada A."/>
            <person name="Yan M."/>
            <person name="Wang P."/>
            <person name="Xu J."/>
            <person name="Bruns T."/>
            <person name="Baldrian P."/>
            <person name="Vilgalys R."/>
            <person name="Dunand C."/>
            <person name="Henrissat B."/>
            <person name="Grigoriev I.V."/>
            <person name="Hibbett D."/>
            <person name="Nagy L.G."/>
            <person name="Martin F.M."/>
        </authorList>
    </citation>
    <scope>NUCLEOTIDE SEQUENCE</scope>
    <source>
        <strain evidence="1">P2</strain>
    </source>
</reference>
<name>A0ACB6Z723_THEGA</name>
<organism evidence="1 2">
    <name type="scientific">Thelephora ganbajun</name>
    <name type="common">Ganba fungus</name>
    <dbReference type="NCBI Taxonomy" id="370292"/>
    <lineage>
        <taxon>Eukaryota</taxon>
        <taxon>Fungi</taxon>
        <taxon>Dikarya</taxon>
        <taxon>Basidiomycota</taxon>
        <taxon>Agaricomycotina</taxon>
        <taxon>Agaricomycetes</taxon>
        <taxon>Thelephorales</taxon>
        <taxon>Thelephoraceae</taxon>
        <taxon>Thelephora</taxon>
    </lineage>
</organism>
<sequence length="371" mass="41734">MISELHMMVTDIHRRMSTGHEQTAATGRQAFPIGNLEQAASVLRIEDERHLPIPEEAVNERENSQVEEEAGRIEHPEEGQPSEGLEAVRPPEQLSEPPPTNAQPCHPIEYTVEGPGEEPVTTTPNSIAAEKTERWRSHSRFRESKKQETELTVVTTSLQTLQANNEPFQDQNVVPTRLSPPLALQTPFRFDSTLPRCAEVGSRPPTFPDETVVGLRSVIPPDRIRNIGGSKYQPKHLDEQLQLDVNLVQKVQNTDHSSQPLPSRDGTRGRYNDALPTVGPAPDSSTLVDLDTPACTRLISNALSPHEVIPLIEAIFTSKDEIRMIRDLRRDDAQTFIDVIYKVRSAIYPSEAQSDYPYSSRFFRFRTFTVH</sequence>
<dbReference type="Proteomes" id="UP000886501">
    <property type="component" value="Unassembled WGS sequence"/>
</dbReference>
<gene>
    <name evidence="1" type="ORF">BDM02DRAFT_497170</name>
</gene>
<proteinExistence type="predicted"/>
<accession>A0ACB6Z723</accession>
<keyword evidence="2" id="KW-1185">Reference proteome</keyword>
<dbReference type="EMBL" id="MU118087">
    <property type="protein sequence ID" value="KAF9645530.1"/>
    <property type="molecule type" value="Genomic_DNA"/>
</dbReference>
<evidence type="ECO:0000313" key="1">
    <source>
        <dbReference type="EMBL" id="KAF9645530.1"/>
    </source>
</evidence>
<evidence type="ECO:0000313" key="2">
    <source>
        <dbReference type="Proteomes" id="UP000886501"/>
    </source>
</evidence>